<dbReference type="AlphaFoldDB" id="A0A8H3ZC07"/>
<evidence type="ECO:0000313" key="4">
    <source>
        <dbReference type="EMBL" id="KAE9990683.1"/>
    </source>
</evidence>
<dbReference type="PANTHER" id="PTHR44229:SF4">
    <property type="entry name" value="15-HYDROXYPROSTAGLANDIN DEHYDROGENASE [NAD(+)]"/>
    <property type="match status" value="1"/>
</dbReference>
<evidence type="ECO:0000256" key="1">
    <source>
        <dbReference type="ARBA" id="ARBA00006484"/>
    </source>
</evidence>
<keyword evidence="5" id="KW-1185">Reference proteome</keyword>
<dbReference type="PANTHER" id="PTHR44229">
    <property type="entry name" value="15-HYDROXYPROSTAGLANDIN DEHYDROGENASE [NAD(+)]"/>
    <property type="match status" value="1"/>
</dbReference>
<dbReference type="InterPro" id="IPR020904">
    <property type="entry name" value="Sc_DH/Rdtase_CS"/>
</dbReference>
<keyword evidence="2" id="KW-0521">NADP</keyword>
<protein>
    <recommendedName>
        <fullName evidence="6">NAD(P)-binding protein</fullName>
    </recommendedName>
</protein>
<proteinExistence type="inferred from homology"/>
<comment type="similarity">
    <text evidence="1">Belongs to the short-chain dehydrogenases/reductases (SDR) family.</text>
</comment>
<evidence type="ECO:0000256" key="2">
    <source>
        <dbReference type="ARBA" id="ARBA00022857"/>
    </source>
</evidence>
<gene>
    <name evidence="4" type="ORF">EG327_001078</name>
</gene>
<dbReference type="InterPro" id="IPR036291">
    <property type="entry name" value="NAD(P)-bd_dom_sf"/>
</dbReference>
<dbReference type="Proteomes" id="UP000490939">
    <property type="component" value="Unassembled WGS sequence"/>
</dbReference>
<reference evidence="4 5" key="1">
    <citation type="submission" date="2019-07" db="EMBL/GenBank/DDBJ databases">
        <title>Venturia inaequalis Genome Resource.</title>
        <authorList>
            <person name="Lichtner F.J."/>
        </authorList>
    </citation>
    <scope>NUCLEOTIDE SEQUENCE [LARGE SCALE GENOMIC DNA]</scope>
    <source>
        <strain evidence="4 5">DMI_063113</strain>
    </source>
</reference>
<dbReference type="PRINTS" id="PR00081">
    <property type="entry name" value="GDHRDH"/>
</dbReference>
<name>A0A8H3ZC07_VENIN</name>
<dbReference type="Pfam" id="PF00106">
    <property type="entry name" value="adh_short"/>
    <property type="match status" value="1"/>
</dbReference>
<accession>A0A8H3ZC07</accession>
<dbReference type="PROSITE" id="PS00061">
    <property type="entry name" value="ADH_SHORT"/>
    <property type="match status" value="1"/>
</dbReference>
<evidence type="ECO:0000313" key="5">
    <source>
        <dbReference type="Proteomes" id="UP000490939"/>
    </source>
</evidence>
<dbReference type="InterPro" id="IPR002347">
    <property type="entry name" value="SDR_fam"/>
</dbReference>
<dbReference type="GO" id="GO:0016616">
    <property type="term" value="F:oxidoreductase activity, acting on the CH-OH group of donors, NAD or NADP as acceptor"/>
    <property type="evidence" value="ECO:0007669"/>
    <property type="project" value="TreeGrafter"/>
</dbReference>
<comment type="caution">
    <text evidence="4">The sequence shown here is derived from an EMBL/GenBank/DDBJ whole genome shotgun (WGS) entry which is preliminary data.</text>
</comment>
<sequence length="297" mass="32288">MSEAGKSAFITGGASGIGKAVVKMLSEKGVNVFIADYNTVAAESFAAELNGTGKAKAAFAHVDVSDWNQLVEAFEHAIAAFEKIDYVYPIAGIGERKWMTNKPSLHSWEAPDLSTLDVDLKAVLNTCSLAIQHFRRQDLNKQGFRGKIFCVSSVCGFYAVPTLPIYTAAKYGVTGFVRSYGAHLPTEGITLNAICPNVVRTAISSSDFYDKCEAENLLTPMQSLLDVFESLLGEDGRSGQIFEVGPHGMQTRDAPEPMDADTGVLMGPRNPRSMRKLNALILGDRRWANITDVEIKK</sequence>
<dbReference type="Gene3D" id="3.40.50.720">
    <property type="entry name" value="NAD(P)-binding Rossmann-like Domain"/>
    <property type="match status" value="1"/>
</dbReference>
<evidence type="ECO:0000256" key="3">
    <source>
        <dbReference type="ARBA" id="ARBA00023002"/>
    </source>
</evidence>
<dbReference type="SUPFAM" id="SSF51735">
    <property type="entry name" value="NAD(P)-binding Rossmann-fold domains"/>
    <property type="match status" value="1"/>
</dbReference>
<evidence type="ECO:0008006" key="6">
    <source>
        <dbReference type="Google" id="ProtNLM"/>
    </source>
</evidence>
<dbReference type="GO" id="GO:0005737">
    <property type="term" value="C:cytoplasm"/>
    <property type="evidence" value="ECO:0007669"/>
    <property type="project" value="TreeGrafter"/>
</dbReference>
<keyword evidence="3" id="KW-0560">Oxidoreductase</keyword>
<dbReference type="EMBL" id="WNWR01000126">
    <property type="protein sequence ID" value="KAE9990683.1"/>
    <property type="molecule type" value="Genomic_DNA"/>
</dbReference>
<organism evidence="4 5">
    <name type="scientific">Venturia inaequalis</name>
    <name type="common">Apple scab fungus</name>
    <dbReference type="NCBI Taxonomy" id="5025"/>
    <lineage>
        <taxon>Eukaryota</taxon>
        <taxon>Fungi</taxon>
        <taxon>Dikarya</taxon>
        <taxon>Ascomycota</taxon>
        <taxon>Pezizomycotina</taxon>
        <taxon>Dothideomycetes</taxon>
        <taxon>Pleosporomycetidae</taxon>
        <taxon>Venturiales</taxon>
        <taxon>Venturiaceae</taxon>
        <taxon>Venturia</taxon>
    </lineage>
</organism>